<feature type="domain" description="Translation elongation factor EF1B beta/delta subunit guanine nucleotide exchange" evidence="7">
    <location>
        <begin position="583"/>
        <end position="669"/>
    </location>
</feature>
<keyword evidence="3 5" id="KW-0648">Protein biosynthesis</keyword>
<evidence type="ECO:0000259" key="7">
    <source>
        <dbReference type="SMART" id="SM00888"/>
    </source>
</evidence>
<dbReference type="PANTHER" id="PTHR11595">
    <property type="entry name" value="EF-HAND AND COILED-COIL DOMAIN-CONTAINING FAMILY MEMBER"/>
    <property type="match status" value="1"/>
</dbReference>
<comment type="caution">
    <text evidence="9">The sequence shown here is derived from an EMBL/GenBank/DDBJ whole genome shotgun (WGS) entry which is preliminary data.</text>
</comment>
<dbReference type="PROSITE" id="PS00824">
    <property type="entry name" value="EF1BD_1"/>
    <property type="match status" value="1"/>
</dbReference>
<feature type="region of interest" description="Disordered" evidence="6">
    <location>
        <begin position="279"/>
        <end position="318"/>
    </location>
</feature>
<evidence type="ECO:0000256" key="5">
    <source>
        <dbReference type="RuleBase" id="RU003791"/>
    </source>
</evidence>
<dbReference type="SMART" id="SM00888">
    <property type="entry name" value="EF1_GNE"/>
    <property type="match status" value="1"/>
</dbReference>
<feature type="compositionally biased region" description="Polar residues" evidence="6">
    <location>
        <begin position="506"/>
        <end position="521"/>
    </location>
</feature>
<evidence type="ECO:0000256" key="3">
    <source>
        <dbReference type="ARBA" id="ARBA00022917"/>
    </source>
</evidence>
<dbReference type="GO" id="GO:0003746">
    <property type="term" value="F:translation elongation factor activity"/>
    <property type="evidence" value="ECO:0007669"/>
    <property type="project" value="UniProtKB-KW"/>
</dbReference>
<dbReference type="Gene3D" id="3.30.70.60">
    <property type="match status" value="1"/>
</dbReference>
<dbReference type="CDD" id="cd00292">
    <property type="entry name" value="EF1B"/>
    <property type="match status" value="1"/>
</dbReference>
<dbReference type="FunFam" id="3.30.70.60:FF:000001">
    <property type="entry name" value="Elongation factor 1-beta 1 like"/>
    <property type="match status" value="1"/>
</dbReference>
<dbReference type="AlphaFoldDB" id="A0A7J8BAP2"/>
<feature type="region of interest" description="Disordered" evidence="6">
    <location>
        <begin position="71"/>
        <end position="113"/>
    </location>
</feature>
<dbReference type="InterPro" id="IPR036219">
    <property type="entry name" value="eEF-1beta-like_sf"/>
</dbReference>
<dbReference type="GO" id="GO:0005085">
    <property type="term" value="F:guanyl-nucleotide exchange factor activity"/>
    <property type="evidence" value="ECO:0007669"/>
    <property type="project" value="TreeGrafter"/>
</dbReference>
<proteinExistence type="inferred from homology"/>
<dbReference type="PANTHER" id="PTHR11595:SF26">
    <property type="entry name" value="ELONGATION FACTOR 1-DELTA"/>
    <property type="match status" value="1"/>
</dbReference>
<evidence type="ECO:0000256" key="2">
    <source>
        <dbReference type="ARBA" id="ARBA00022768"/>
    </source>
</evidence>
<dbReference type="InterPro" id="IPR018940">
    <property type="entry name" value="EF-1_beta_acid_region_euk"/>
</dbReference>
<organism evidence="9 10">
    <name type="scientific">Molossus molossus</name>
    <name type="common">Pallas' mastiff bat</name>
    <name type="synonym">Vespertilio molossus</name>
    <dbReference type="NCBI Taxonomy" id="27622"/>
    <lineage>
        <taxon>Eukaryota</taxon>
        <taxon>Metazoa</taxon>
        <taxon>Chordata</taxon>
        <taxon>Craniata</taxon>
        <taxon>Vertebrata</taxon>
        <taxon>Euteleostomi</taxon>
        <taxon>Mammalia</taxon>
        <taxon>Eutheria</taxon>
        <taxon>Laurasiatheria</taxon>
        <taxon>Chiroptera</taxon>
        <taxon>Yangochiroptera</taxon>
        <taxon>Molossidae</taxon>
        <taxon>Molossus</taxon>
    </lineage>
</organism>
<dbReference type="InterPro" id="IPR014717">
    <property type="entry name" value="Transl_elong_EF1B/ribsomal_bS6"/>
</dbReference>
<evidence type="ECO:0000256" key="1">
    <source>
        <dbReference type="ARBA" id="ARBA00007411"/>
    </source>
</evidence>
<dbReference type="SMART" id="SM01182">
    <property type="entry name" value="EF-1_beta_acid"/>
    <property type="match status" value="1"/>
</dbReference>
<comment type="similarity">
    <text evidence="1 5">Belongs to the EF-1-beta/EF-1-delta family.</text>
</comment>
<dbReference type="Pfam" id="PF00736">
    <property type="entry name" value="EF1_GNE"/>
    <property type="match status" value="1"/>
</dbReference>
<evidence type="ECO:0000256" key="4">
    <source>
        <dbReference type="ARBA" id="ARBA00039378"/>
    </source>
</evidence>
<keyword evidence="10" id="KW-1185">Reference proteome</keyword>
<evidence type="ECO:0000313" key="10">
    <source>
        <dbReference type="Proteomes" id="UP000550707"/>
    </source>
</evidence>
<dbReference type="EMBL" id="JACASF010000033">
    <property type="protein sequence ID" value="KAF6395754.1"/>
    <property type="molecule type" value="Genomic_DNA"/>
</dbReference>
<dbReference type="Pfam" id="PF10587">
    <property type="entry name" value="EF-1_beta_acid"/>
    <property type="match status" value="1"/>
</dbReference>
<dbReference type="InterPro" id="IPR014038">
    <property type="entry name" value="EF1B_bsu/dsu_GNE"/>
</dbReference>
<dbReference type="PROSITE" id="PS00825">
    <property type="entry name" value="EF1BD_2"/>
    <property type="match status" value="1"/>
</dbReference>
<evidence type="ECO:0000259" key="8">
    <source>
        <dbReference type="SMART" id="SM01182"/>
    </source>
</evidence>
<dbReference type="InterPro" id="IPR001326">
    <property type="entry name" value="Transl_elong_EF1B_B/D_CS"/>
</dbReference>
<feature type="domain" description="Elongation factor 1 beta central acidic region eukaryote" evidence="8">
    <location>
        <begin position="548"/>
        <end position="574"/>
    </location>
</feature>
<sequence length="669" mass="73895">MPCLLGTRSCSLTTTSAVSLALMRSGKASCALETVWEDKQKHGEAEQRFHEHEATRAATAQQLLVQVPAVNGPGQEDTKEAEEAEAPESCRDSPGKSHDGRQPLQKKRKRSPKSWLGRADLALIGLSADHVWLDKPLFDQAESSYRQRLADLAAQAARPLALASRGPCTHGSQVACHHVTWGIWVNKSVFDQAERAFVEWSQALLLATEGSSRQGAPDTGQRAPALDLALTHQPSSPANGQPPLGSLQALVREVWLEKPRYDAAERGFYEALFDGHPPGKVRLQERASQAENAKRGRRDRRGRNTMGSKRAEPRRADGGVPTSALPYWYFLHKDAEAPWLSKPTYDSAECRHHAAEALRMAWRLESTSLVHRPSARSGPSMSSLRPNRKMATNFLAQEKIWFDKFKYDDAERKFYEQMNGPVAGSSRQENGASVILRDIARARENIQKSLAGSSGPGASSGPSGDHSELVTRIASLEAENQSLQGVVRDLQQAICKLEARLSVLEKSSPTHRATAPQTQHVSPMRQVEPPTKKAAAAAEDDEDDDIDLFGSDEEDDKEAVRLREERLRQYAEKKAKKPALVAKSSILLDVKPWDDETDMSQLEACVRSIQLDGLTWGGSKLVPVGYGIRKLQIQCVVEDDKVGTDLLEEEIIKFEEHVQSIDIAAFNKI</sequence>
<evidence type="ECO:0000256" key="6">
    <source>
        <dbReference type="SAM" id="MobiDB-lite"/>
    </source>
</evidence>
<dbReference type="InParanoid" id="A0A7J8BAP2"/>
<dbReference type="Proteomes" id="UP000550707">
    <property type="component" value="Unassembled WGS sequence"/>
</dbReference>
<feature type="compositionally biased region" description="Basic and acidic residues" evidence="6">
    <location>
        <begin position="88"/>
        <end position="101"/>
    </location>
</feature>
<dbReference type="GO" id="GO:0005829">
    <property type="term" value="C:cytosol"/>
    <property type="evidence" value="ECO:0007669"/>
    <property type="project" value="TreeGrafter"/>
</dbReference>
<feature type="region of interest" description="Disordered" evidence="6">
    <location>
        <begin position="506"/>
        <end position="557"/>
    </location>
</feature>
<dbReference type="FunCoup" id="A0A7J8BAP2">
    <property type="interactions" value="231"/>
</dbReference>
<dbReference type="SUPFAM" id="SSF54984">
    <property type="entry name" value="eEF-1beta-like"/>
    <property type="match status" value="1"/>
</dbReference>
<dbReference type="GO" id="GO:0005853">
    <property type="term" value="C:eukaryotic translation elongation factor 1 complex"/>
    <property type="evidence" value="ECO:0007669"/>
    <property type="project" value="InterPro"/>
</dbReference>
<gene>
    <name evidence="9" type="ORF">HJG59_004302</name>
</gene>
<keyword evidence="2 5" id="KW-0251">Elongation factor</keyword>
<accession>A0A7J8BAP2</accession>
<reference evidence="9 10" key="1">
    <citation type="journal article" date="2020" name="Nature">
        <title>Six reference-quality genomes reveal evolution of bat adaptations.</title>
        <authorList>
            <person name="Jebb D."/>
            <person name="Huang Z."/>
            <person name="Pippel M."/>
            <person name="Hughes G.M."/>
            <person name="Lavrichenko K."/>
            <person name="Devanna P."/>
            <person name="Winkler S."/>
            <person name="Jermiin L.S."/>
            <person name="Skirmuntt E.C."/>
            <person name="Katzourakis A."/>
            <person name="Burkitt-Gray L."/>
            <person name="Ray D.A."/>
            <person name="Sullivan K.A.M."/>
            <person name="Roscito J.G."/>
            <person name="Kirilenko B.M."/>
            <person name="Davalos L.M."/>
            <person name="Corthals A.P."/>
            <person name="Power M.L."/>
            <person name="Jones G."/>
            <person name="Ransome R.D."/>
            <person name="Dechmann D.K.N."/>
            <person name="Locatelli A.G."/>
            <person name="Puechmaille S.J."/>
            <person name="Fedrigo O."/>
            <person name="Jarvis E.D."/>
            <person name="Hiller M."/>
            <person name="Vernes S.C."/>
            <person name="Myers E.W."/>
            <person name="Teeling E.C."/>
        </authorList>
    </citation>
    <scope>NUCLEOTIDE SEQUENCE [LARGE SCALE GENOMIC DNA]</scope>
    <source>
        <strain evidence="9">MMolMol1</strain>
        <tissue evidence="9">Muscle</tissue>
    </source>
</reference>
<protein>
    <recommendedName>
        <fullName evidence="4">Elongation factor 1-delta</fullName>
    </recommendedName>
</protein>
<name>A0A7J8BAP2_MOLMO</name>
<evidence type="ECO:0000313" key="9">
    <source>
        <dbReference type="EMBL" id="KAF6395754.1"/>
    </source>
</evidence>
<feature type="compositionally biased region" description="Acidic residues" evidence="6">
    <location>
        <begin position="538"/>
        <end position="557"/>
    </location>
</feature>
<dbReference type="InterPro" id="IPR049720">
    <property type="entry name" value="EF1B_bsu/dsu"/>
</dbReference>